<feature type="domain" description="Calponin-homology (CH)" evidence="12">
    <location>
        <begin position="45"/>
        <end position="148"/>
    </location>
</feature>
<evidence type="ECO:0000256" key="5">
    <source>
        <dbReference type="ARBA" id="ARBA00022701"/>
    </source>
</evidence>
<feature type="region of interest" description="Disordered" evidence="10">
    <location>
        <begin position="4229"/>
        <end position="4252"/>
    </location>
</feature>
<feature type="compositionally biased region" description="Basic and acidic residues" evidence="10">
    <location>
        <begin position="3910"/>
        <end position="3923"/>
    </location>
</feature>
<keyword evidence="2 8" id="KW-0728">SH3 domain</keyword>
<feature type="compositionally biased region" description="Acidic residues" evidence="10">
    <location>
        <begin position="3870"/>
        <end position="3888"/>
    </location>
</feature>
<dbReference type="PROSITE" id="PS00019">
    <property type="entry name" value="ACTININ_1"/>
    <property type="match status" value="1"/>
</dbReference>
<keyword evidence="6" id="KW-0677">Repeat</keyword>
<dbReference type="SMART" id="SM00150">
    <property type="entry name" value="SPEC"/>
    <property type="match status" value="10"/>
</dbReference>
<feature type="compositionally biased region" description="Acidic residues" evidence="10">
    <location>
        <begin position="4321"/>
        <end position="4334"/>
    </location>
</feature>
<evidence type="ECO:0000313" key="13">
    <source>
        <dbReference type="EnsemblMetazoa" id="CLYHEMP009726.1"/>
    </source>
</evidence>
<dbReference type="SMART" id="SM00033">
    <property type="entry name" value="CH"/>
    <property type="match status" value="2"/>
</dbReference>
<keyword evidence="14" id="KW-1185">Reference proteome</keyword>
<comment type="subcellular location">
    <subcellularLocation>
        <location evidence="1">Cytoplasm</location>
    </subcellularLocation>
</comment>
<dbReference type="Pfam" id="PF00307">
    <property type="entry name" value="CH"/>
    <property type="match status" value="2"/>
</dbReference>
<feature type="region of interest" description="Disordered" evidence="10">
    <location>
        <begin position="1119"/>
        <end position="1142"/>
    </location>
</feature>
<dbReference type="InterPro" id="IPR001452">
    <property type="entry name" value="SH3_domain"/>
</dbReference>
<feature type="region of interest" description="Disordered" evidence="10">
    <location>
        <begin position="3640"/>
        <end position="3663"/>
    </location>
</feature>
<dbReference type="GO" id="GO:0003779">
    <property type="term" value="F:actin binding"/>
    <property type="evidence" value="ECO:0007669"/>
    <property type="project" value="UniProtKB-KW"/>
</dbReference>
<dbReference type="SUPFAM" id="SSF47576">
    <property type="entry name" value="Calponin-homology domain, CH-domain"/>
    <property type="match status" value="1"/>
</dbReference>
<feature type="region of interest" description="Disordered" evidence="10">
    <location>
        <begin position="3960"/>
        <end position="3982"/>
    </location>
</feature>
<feature type="compositionally biased region" description="Low complexity" evidence="10">
    <location>
        <begin position="532"/>
        <end position="551"/>
    </location>
</feature>
<evidence type="ECO:0000259" key="12">
    <source>
        <dbReference type="PROSITE" id="PS50021"/>
    </source>
</evidence>
<dbReference type="Pfam" id="PF00435">
    <property type="entry name" value="Spectrin"/>
    <property type="match status" value="2"/>
</dbReference>
<keyword evidence="5" id="KW-0493">Microtubule</keyword>
<dbReference type="GO" id="GO:0005737">
    <property type="term" value="C:cytoplasm"/>
    <property type="evidence" value="ECO:0007669"/>
    <property type="project" value="UniProtKB-SubCell"/>
</dbReference>
<evidence type="ECO:0000259" key="11">
    <source>
        <dbReference type="PROSITE" id="PS50002"/>
    </source>
</evidence>
<dbReference type="FunFam" id="1.10.418.10:FF:000048">
    <property type="entry name" value="Short stop, isoform B"/>
    <property type="match status" value="1"/>
</dbReference>
<feature type="compositionally biased region" description="Acidic residues" evidence="10">
    <location>
        <begin position="554"/>
        <end position="564"/>
    </location>
</feature>
<evidence type="ECO:0000256" key="4">
    <source>
        <dbReference type="ARBA" id="ARBA00022553"/>
    </source>
</evidence>
<keyword evidence="7" id="KW-0009">Actin-binding</keyword>
<evidence type="ECO:0000256" key="9">
    <source>
        <dbReference type="SAM" id="Coils"/>
    </source>
</evidence>
<dbReference type="PROSITE" id="PS50021">
    <property type="entry name" value="CH"/>
    <property type="match status" value="2"/>
</dbReference>
<protein>
    <recommendedName>
        <fullName evidence="15">Dystrophin</fullName>
    </recommendedName>
</protein>
<dbReference type="PROSITE" id="PS50002">
    <property type="entry name" value="SH3"/>
    <property type="match status" value="1"/>
</dbReference>
<dbReference type="InterPro" id="IPR002017">
    <property type="entry name" value="Spectrin_repeat"/>
</dbReference>
<evidence type="ECO:0000256" key="1">
    <source>
        <dbReference type="ARBA" id="ARBA00004496"/>
    </source>
</evidence>
<feature type="region of interest" description="Disordered" evidence="10">
    <location>
        <begin position="3776"/>
        <end position="3801"/>
    </location>
</feature>
<feature type="domain" description="SH3" evidence="11">
    <location>
        <begin position="907"/>
        <end position="965"/>
    </location>
</feature>
<dbReference type="Proteomes" id="UP000594262">
    <property type="component" value="Unplaced"/>
</dbReference>
<dbReference type="InterPro" id="IPR001589">
    <property type="entry name" value="Actinin_actin-bd_CS"/>
</dbReference>
<keyword evidence="9" id="KW-0175">Coiled coil</keyword>
<feature type="compositionally biased region" description="Basic and acidic residues" evidence="10">
    <location>
        <begin position="4335"/>
        <end position="4348"/>
    </location>
</feature>
<proteinExistence type="predicted"/>
<evidence type="ECO:0000256" key="2">
    <source>
        <dbReference type="ARBA" id="ARBA00022443"/>
    </source>
</evidence>
<dbReference type="OrthoDB" id="5990441at2759"/>
<dbReference type="SUPFAM" id="SSF46966">
    <property type="entry name" value="Spectrin repeat"/>
    <property type="match status" value="11"/>
</dbReference>
<accession>A0A7M5V4X5</accession>
<dbReference type="RefSeq" id="XP_066916794.1">
    <property type="nucleotide sequence ID" value="XM_067060693.1"/>
</dbReference>
<evidence type="ECO:0008006" key="15">
    <source>
        <dbReference type="Google" id="ProtNLM"/>
    </source>
</evidence>
<dbReference type="PROSITE" id="PS00020">
    <property type="entry name" value="ACTININ_2"/>
    <property type="match status" value="1"/>
</dbReference>
<dbReference type="InterPro" id="IPR041615">
    <property type="entry name" value="Desmoplakin_SH3"/>
</dbReference>
<keyword evidence="4" id="KW-0597">Phosphoprotein</keyword>
<name>A0A7M5V4X5_9CNID</name>
<feature type="region of interest" description="Disordered" evidence="10">
    <location>
        <begin position="3870"/>
        <end position="3927"/>
    </location>
</feature>
<feature type="region of interest" description="Disordered" evidence="10">
    <location>
        <begin position="4543"/>
        <end position="4564"/>
    </location>
</feature>
<dbReference type="Pfam" id="PF17902">
    <property type="entry name" value="SH3_10"/>
    <property type="match status" value="1"/>
</dbReference>
<dbReference type="EnsemblMetazoa" id="CLYHEMT009726.1">
    <property type="protein sequence ID" value="CLYHEMP009726.1"/>
    <property type="gene ID" value="CLYHEMG009726"/>
</dbReference>
<reference evidence="13" key="1">
    <citation type="submission" date="2021-01" db="UniProtKB">
        <authorList>
            <consortium name="EnsemblMetazoa"/>
        </authorList>
    </citation>
    <scope>IDENTIFICATION</scope>
</reference>
<feature type="region of interest" description="Disordered" evidence="10">
    <location>
        <begin position="2947"/>
        <end position="2968"/>
    </location>
</feature>
<dbReference type="Gene3D" id="1.20.58.60">
    <property type="match status" value="10"/>
</dbReference>
<sequence length="4596" mass="529985">MPIFRWGSKSSASVLPRRQDDSRSPADQSALADRAVGALSDERDYIQQKVFTKWCNIHLSKVGKEIDDILEDFRDGKKLLILLELLSNEKLRYQKGKTRFHCLQNLNSALDFLRKKEIKIVNIRSEEILDGNTKLTLGLIWIIILNFQISNVDISYDDETISPKTALLHWCQSYVDGYPNVKVTNFTTSWTDGYAFNAILHRYRPDLIDFANLEENAPVQRVESAFNVAEKHFGVQQLLDAEDVVKNPDEKSIITYISFINKVLPTKAPTLLLKQSELFDKQTKTYHKNIQVFIKWVKTTIVILDKRDFPEELAKLQDINSQLMFMITDTIPDREAQKRSILTSYNDLKLMENPKKQAVESPNEAAKENLDNLWNTLLSSVQKRKIDLKMKIDSAKHLHHLAEKFNTDASMLESSFEDVEKEIDTIEENLPHVAQAVSAQKLDQIGKALLMFRLSIKSMSTSIDLLQQGNFDGNEQMTERLKLIVFRWEALKDRINSIIINISGKPVITVSVLIEEDIVSPLRLHVKPSSVPASPTESESPLSPTPESASLDDMVVDDESETIEDSPMPEGAAAVAESPKEGKEKRKRGSIMSRFSFKRSKRETGSPKPSSPKKKSKKGSFSWTSQNVDGTLQQMRLTSHWVKFKLDALLNDQFGKDLVSNENLLKENEELLSEIENHQVDIDKYDELKGVPPEVEEQRTLLKVSFNDLRSKTNVRQENLISVVEWLRLATQQLVKMNQLEDVELSRDWSNRNAEFETLQDVFKSMEPIREERESKVNHICKEGDRLLIVSHPASKTIKAYIGVLKNQVVWLQEITKAFVVHHKNLKIYRKFYQDAHEIETWLTLTVEQLQGILQEKNLKDLPTILRIIYMLLEIRQDLLDHRSQINQLVEDSKKVPPLKSRYEGIKDTKTVISVCDYSPEQEAVKKGDVFELKNNDDQYKWKVSRPSDEEDLQIPSVCFVIPAPDNDGVELATRIEIQYRHLLTLWQNRQWHLKQTLSSSEVTTNLKVLKTADIPKLELGELGTALSKDDVEKMILQLGEDLDPTLVSDDEAIVPDLDSISQQFIASQQPVEEEPKVIVEEEIPVQSVPEDESVPDFPTEHTKRPPIVEETVSEQYVPQDEQVPELPGGQADEPDMGNRGSKDDEVMMEIEEEIVDEVIVEDVELLFDWLNEQEKEIQSKDTTAFDTDSIQPEIKAAKKNAHTLNTVLKPKYENLLETEKTAKNPQVKYKITVIKEKWIFITEYIIEWEIRVINAQSLLQIAERLDSWLSDLEHSLIKQHGITTDLSDLHRQINEILVWEKDYSTTTPVVKKLQAASSKFKEGEFVDTNQLVQRWQDVGQQLVYRKKGLLARIPEMSHLKQCIASENWWLNISYSVIKDCSTLPENTRDQKKLLLSYKKITKEIPVHRKSIQQLFHDTESYISNCLVYQGDLKRFRRAVDPTLNVTSFYYVPYESRQWLGRRMKELSQLYELLLTIVPQRIEVILQKNQQALSSRNITNNTPGKLSFDLDELLKWIGEREKELASELPNFNSWNIKKLKKTIVPYTKRMEGSRKVLISNADRVNRTLDFGHDQMDDESFVSSSTELTSEDRVGIQAKLLSLELRWAKLQWECEGRNMRLQTIHDLLTDYERAIAPFMVWLQKAELQAENFNVNGIDLESVQDIYRRHQTFVKEVRKKEGDLTKVNNHGEAFLAEAKAFQKELETYLASIPDPLSSQASASSQTWVLEQKLHEINERYRKLIRTLSFKETLINESIAKHQEYLHKVQSFLPWLADAERHLAREIHEQVPSDAKRLQKKIDNVKRFHSGVQAHHNELVNIQIASDVLTGLEKRTSQLSSAEGKPQANVSHGTWLRTTISVMKRYEELCINVVNFESRLQSLHMTVQNFKDGLDLTYKWADATQQSMQKMTVVSYEIEILIRQVREIKIILLELEGRNSSLDSLSKIYEQRKKDSSVVKQIERLKKIQVIFTDLHSRTDQRKIECTISFKRYLSNFEEWADRTLQVLQSGELVTTDILQFEDNLQKISDDVEKNRPSFQYINQCGHELISMDRSRQTSEHLPLLDRINKKWQAITLQLINHTRKFDEVVKCSEKYHSLLQPLLQWFDRMEGRVTTLAPVAIQSQVLIEQLGEQKSLLNDAYNHKGTIEILSTIGEALVFIVYIQDKSKKDKVERTAIEDEVSRIRARFNDIVTILESRGVNLEATLTEAEQYQTLHVDVLAWLESAEEAQRKWSPIGNDLITLRKQYLDHQVYQRDLNNASSNVQDVLDSGRSLLENRTNARGSTQVRAQIESIEIRWETLIKKAGNRQDALEHGFGTRFQDEVKRITLWIDRRTQEVDQLDQSNETPDRIKTYIKEIVVEIEIYEEIIYIIHQSANQMMTSKIIEQVPFFQLVSDVDDKWMVLREKYQNSRQLSGYVNLRTPMEIETDRAGKETVFLVSTDSRKRRLVPGEEEEVSESKIPVLEKGVSYNLTFAPTALPASSPTQNTSFETTVRRRTRLDEDPEDVFSSPKEEVYTIDEQGRKVRKIVTKKVTRTQRRIIRRKYRDENGEERIEEMEVPDDQEMPVTTEDSLVVQHRPDETDTATEEELIRDADGNIIKRIVKKVTHVTKRTRIIRKTIIDEYGNKRVVEQEVPIEDDEEEPFIVIDEAPVQSEPELPPESPNQVTSFERHPEKTDQFIDEHGNVVRRVTKRHNIMTTERKEVKKVIILPDGSEKVVYDEGKRRATMRINPQPVDRFVITRVIRSSTGEETVLDHKESVVPTQETPDVIEETDEHGNKIRRTFKSVSSLRSKTVVNITVKVKPDGTEHTLEQSTVIIPDEEVPVQEEGIVPLLESSLEEKPDLLLSEEHDKEGFVTKIFKRMKEITTRYQVDESTVHYPSDDGPIQEVTISEPVEAADDEPMEVVSIVEKEVQGERGQTIRRTVRRPIPVKTRRTVVRKVILSPTGEEEAIEERVETPTQESELESAPENHISRAEFTIGRRTIRRIIILPDGTKQEVETPIDEDELQRLEQDPTIQVINTEQGKILRSTKVIKKRIVRKIIILPDGTQQEVAEEVPYEEEDIPETEEEPPKQEVNKYVMVNMPNKTIRTKRIIRKIIILPDGSRKEVEEEIPDDTEQPSTDDIEVSKVGLELSDKPKLIEKEFVTRVIRKPDGKETLLEKTETIYPFDEVEEEEAPEKLLHEETDENDVVIQRLIAKPLQVTSTLRKTTHAEVLPTGKTQVVGDQTNEEPAVETELQKSKRSVEVEQTNGNGDVVKVTKEHFVSPLRITRVVENEPKVKGQEERDGQKVYKVEKETIRKTSEKLYRHYVTEPDGSSPRNTVPVQDVINDLVEPIKYTIVRRTIIHSDGHRQIMEEPKYHMPPTAMATKQEQRDRDGHLIRVTQRIPVLVLAKKITYRKIILAPDGTEHVEENVERPKHIQPQEAPVAEESIDPQIIEGVQSLPDLPDDEEPVDIRKTKRIVYRTSVMRSEQKKPPLDEDVIAPMKIGDQENIPTFTVRKRIIRKIIVLPDGTRKEVEEEQPVEDEPTEDEQTVDYVDVTRRTVHRVYVPGSAEERRNKIKPVEKVYETRVVRKPDGKEEVLDKSETIYPMEITPEEEEPEETVEDVKDDQGVVVRRVVRRPVMVTNKITVVRRSELLPTGEEEKDIEKSVEESPVTVEEPTKSKRVVLRRTTEPNGEETVIEQPEYISPLESSLTVESEPEVEEKKEKDQIVRTVRRRSVKTVQKRVVRRVVQPVPVEGRPPTEEESPEPIEDTLEDLVEPTKVTIVRKTIVHQDGTTETVEEPQYEMPVSAEPTVEEEKDPRGVVTRRVVRRPVLAVPRRIVYRKIILAPDGTEEGVEEKVEEPSEPQAVPVAPVDDEDVIAPMQVDDQENVPDTFGDEEFPEEPNEPEEKTETVTRRTVYRTAVLPADKPEDGEPKEKEPEEAVTIQDDGTVVRKVITVRKRIIRKIIVLPDGTRKEIEEEQPVEDEPTKEGDEPTEDEPTVDYVDVTRRTVHRVYVPGSAEERRNKIKPVEKVYETRVVRKPDGKEEVLDKSETIYPMEITPEEEEPEETVEDVKDDQGVVVRRVVRRPVMVTNKITVVRRSELLPTGEEKDIEKSVEESPVTVEEPTKSKRVVCCAEPRSQTAREETVIEQPEYISPLESSLTVESEPEVEEKKEKDQIVRTVRRRSVKTVQKRVVRRVVQPVPVEGRPTEEESPEPIEDTLEDLVEPTKVTIVRKTIVHEDGTTETVEEPQYEMPVSAEPTVEEEKDPRGVVTRRVVRRPVLAVPRRIVYRKIILAPDGTEEGVEEKVEEPSEPQAVPVAPVDDEDVIAPMQVDDQENVPDTFGDEEFPEEPKEPEEKTETVTRRTVYRTAVLPEDKPEDEEPKEKEPEEAVTIQDDGTVVRKVITVRKRIIRKIIVLPDGTRKEVEEEQPVEDEPTKEGDEPTEDEPTVDYVDVTRRTVHRVYVPGSAEERRNKIKPVEKVYETRVVRKPDGKEEVLDKSETIYPMEITPEEEEPEETVEDVKDDQGVVVRRVVRRPVMVTNKITVVRRSELLPTGEEKDIEKSVEESPVTVEEPTKSKRVVLRRTTEPNQTARRQLLSNLSTSVLWKAH</sequence>
<feature type="region of interest" description="Disordered" evidence="10">
    <location>
        <begin position="1"/>
        <end position="27"/>
    </location>
</feature>
<dbReference type="InterPro" id="IPR001715">
    <property type="entry name" value="CH_dom"/>
</dbReference>
<organism evidence="13 14">
    <name type="scientific">Clytia hemisphaerica</name>
    <dbReference type="NCBI Taxonomy" id="252671"/>
    <lineage>
        <taxon>Eukaryota</taxon>
        <taxon>Metazoa</taxon>
        <taxon>Cnidaria</taxon>
        <taxon>Hydrozoa</taxon>
        <taxon>Hydroidolina</taxon>
        <taxon>Leptothecata</taxon>
        <taxon>Obeliida</taxon>
        <taxon>Clytiidae</taxon>
        <taxon>Clytia</taxon>
    </lineage>
</organism>
<feature type="domain" description="Calponin-homology (CH)" evidence="12">
    <location>
        <begin position="161"/>
        <end position="265"/>
    </location>
</feature>
<evidence type="ECO:0000256" key="6">
    <source>
        <dbReference type="ARBA" id="ARBA00022737"/>
    </source>
</evidence>
<evidence type="ECO:0000256" key="3">
    <source>
        <dbReference type="ARBA" id="ARBA00022490"/>
    </source>
</evidence>
<evidence type="ECO:0000256" key="10">
    <source>
        <dbReference type="SAM" id="MobiDB-lite"/>
    </source>
</evidence>
<feature type="coiled-coil region" evidence="9">
    <location>
        <begin position="661"/>
        <end position="688"/>
    </location>
</feature>
<dbReference type="Gene3D" id="1.10.418.10">
    <property type="entry name" value="Calponin-like domain"/>
    <property type="match status" value="2"/>
</dbReference>
<dbReference type="InterPro" id="IPR036872">
    <property type="entry name" value="CH_dom_sf"/>
</dbReference>
<evidence type="ECO:0000313" key="14">
    <source>
        <dbReference type="Proteomes" id="UP000594262"/>
    </source>
</evidence>
<keyword evidence="3" id="KW-0963">Cytoplasm</keyword>
<feature type="region of interest" description="Disordered" evidence="10">
    <location>
        <begin position="4408"/>
        <end position="4433"/>
    </location>
</feature>
<evidence type="ECO:0000256" key="7">
    <source>
        <dbReference type="ARBA" id="ARBA00023203"/>
    </source>
</evidence>
<evidence type="ECO:0000256" key="8">
    <source>
        <dbReference type="PROSITE-ProRule" id="PRU00192"/>
    </source>
</evidence>
<dbReference type="GO" id="GO:0005874">
    <property type="term" value="C:microtubule"/>
    <property type="evidence" value="ECO:0007669"/>
    <property type="project" value="UniProtKB-KW"/>
</dbReference>
<feature type="region of interest" description="Disordered" evidence="10">
    <location>
        <begin position="4321"/>
        <end position="4378"/>
    </location>
</feature>
<feature type="region of interest" description="Disordered" evidence="10">
    <location>
        <begin position="527"/>
        <end position="625"/>
    </location>
</feature>
<dbReference type="PANTHER" id="PTHR11915">
    <property type="entry name" value="SPECTRIN/FILAMIN RELATED CYTOSKELETAL PROTEIN"/>
    <property type="match status" value="1"/>
</dbReference>
<dbReference type="GeneID" id="136803963"/>
<dbReference type="InterPro" id="IPR018159">
    <property type="entry name" value="Spectrin/alpha-actinin"/>
</dbReference>
<dbReference type="Gene3D" id="2.30.30.40">
    <property type="entry name" value="SH3 Domains"/>
    <property type="match status" value="1"/>
</dbReference>
<dbReference type="CDD" id="cd00176">
    <property type="entry name" value="SPEC"/>
    <property type="match status" value="2"/>
</dbReference>
<feature type="compositionally biased region" description="Basic and acidic residues" evidence="10">
    <location>
        <begin position="4543"/>
        <end position="4552"/>
    </location>
</feature>